<comment type="caution">
    <text evidence="1">The sequence shown here is derived from an EMBL/GenBank/DDBJ whole genome shotgun (WGS) entry which is preliminary data.</text>
</comment>
<name>A0A9P6L0D4_9MICR</name>
<dbReference type="OrthoDB" id="2193040at2759"/>
<sequence length="153" mass="17579">MEQNNEIFDTILIGKNPSIFMSSIYIQTYNMKQLLIKEETEESCCFKGHDLIPGVFDVESKDQLIEKLEKQCENLGVLSIEEKVESISFDSVFIIKTEKNCYSAKTVIVDSKKYKIEKEGCFYSLENVQTENALEMLANGCKVSFAVREYVKK</sequence>
<dbReference type="InterPro" id="IPR036188">
    <property type="entry name" value="FAD/NAD-bd_sf"/>
</dbReference>
<gene>
    <name evidence="1" type="ORF">NGRA_0398</name>
</gene>
<accession>A0A9P6L0D4</accession>
<proteinExistence type="predicted"/>
<dbReference type="Proteomes" id="UP000740883">
    <property type="component" value="Unassembled WGS sequence"/>
</dbReference>
<dbReference type="EMBL" id="SBJO01000014">
    <property type="protein sequence ID" value="KAF9764624.1"/>
    <property type="molecule type" value="Genomic_DNA"/>
</dbReference>
<reference evidence="1 2" key="1">
    <citation type="journal article" date="2020" name="Genome Biol. Evol.">
        <title>Comparative genomics of strictly vertically transmitted, feminizing microsporidia endosymbionts of amphipod crustaceans.</title>
        <authorList>
            <person name="Cormier A."/>
            <person name="Chebbi M.A."/>
            <person name="Giraud I."/>
            <person name="Wattier R."/>
            <person name="Teixeira M."/>
            <person name="Gilbert C."/>
            <person name="Rigaud T."/>
            <person name="Cordaux R."/>
        </authorList>
    </citation>
    <scope>NUCLEOTIDE SEQUENCE [LARGE SCALE GENOMIC DNA]</scope>
    <source>
        <strain evidence="1 2">Ou3-Ou53</strain>
    </source>
</reference>
<evidence type="ECO:0000313" key="2">
    <source>
        <dbReference type="Proteomes" id="UP000740883"/>
    </source>
</evidence>
<dbReference type="AlphaFoldDB" id="A0A9P6L0D4"/>
<keyword evidence="2" id="KW-1185">Reference proteome</keyword>
<dbReference type="Gene3D" id="3.50.50.60">
    <property type="entry name" value="FAD/NAD(P)-binding domain"/>
    <property type="match status" value="1"/>
</dbReference>
<evidence type="ECO:0000313" key="1">
    <source>
        <dbReference type="EMBL" id="KAF9764624.1"/>
    </source>
</evidence>
<protein>
    <submittedName>
        <fullName evidence="1">Uncharacterized protein</fullName>
    </submittedName>
</protein>
<organism evidence="1 2">
    <name type="scientific">Nosema granulosis</name>
    <dbReference type="NCBI Taxonomy" id="83296"/>
    <lineage>
        <taxon>Eukaryota</taxon>
        <taxon>Fungi</taxon>
        <taxon>Fungi incertae sedis</taxon>
        <taxon>Microsporidia</taxon>
        <taxon>Nosematidae</taxon>
        <taxon>Nosema</taxon>
    </lineage>
</organism>